<dbReference type="FunFam" id="3.40.50.720:FF:000084">
    <property type="entry name" value="Short-chain dehydrogenase reductase"/>
    <property type="match status" value="1"/>
</dbReference>
<evidence type="ECO:0000313" key="2">
    <source>
        <dbReference type="EMBL" id="GHP07930.1"/>
    </source>
</evidence>
<dbReference type="Pfam" id="PF13561">
    <property type="entry name" value="adh_short_C2"/>
    <property type="match status" value="1"/>
</dbReference>
<dbReference type="PROSITE" id="PS00061">
    <property type="entry name" value="ADH_SHORT"/>
    <property type="match status" value="1"/>
</dbReference>
<accession>A0A830HQ80</accession>
<comment type="caution">
    <text evidence="2">The sequence shown here is derived from an EMBL/GenBank/DDBJ whole genome shotgun (WGS) entry which is preliminary data.</text>
</comment>
<gene>
    <name evidence="2" type="ORF">PPROV_000667200</name>
</gene>
<organism evidence="2 3">
    <name type="scientific">Pycnococcus provasolii</name>
    <dbReference type="NCBI Taxonomy" id="41880"/>
    <lineage>
        <taxon>Eukaryota</taxon>
        <taxon>Viridiplantae</taxon>
        <taxon>Chlorophyta</taxon>
        <taxon>Pseudoscourfieldiophyceae</taxon>
        <taxon>Pseudoscourfieldiales</taxon>
        <taxon>Pycnococcaceae</taxon>
        <taxon>Pycnococcus</taxon>
    </lineage>
</organism>
<dbReference type="Proteomes" id="UP000660262">
    <property type="component" value="Unassembled WGS sequence"/>
</dbReference>
<dbReference type="Gene3D" id="3.40.50.720">
    <property type="entry name" value="NAD(P)-binding Rossmann-like Domain"/>
    <property type="match status" value="1"/>
</dbReference>
<dbReference type="OrthoDB" id="417891at2759"/>
<dbReference type="PANTHER" id="PTHR42898:SF6">
    <property type="entry name" value="NADP-DEPENDENT MANNITOL DEHYDROGENASE"/>
    <property type="match status" value="1"/>
</dbReference>
<dbReference type="GO" id="GO:0016491">
    <property type="term" value="F:oxidoreductase activity"/>
    <property type="evidence" value="ECO:0007669"/>
    <property type="project" value="UniProtKB-KW"/>
</dbReference>
<name>A0A830HQ80_9CHLO</name>
<dbReference type="InterPro" id="IPR036291">
    <property type="entry name" value="NAD(P)-bd_dom_sf"/>
</dbReference>
<dbReference type="PANTHER" id="PTHR42898">
    <property type="entry name" value="TROPINONE REDUCTASE"/>
    <property type="match status" value="1"/>
</dbReference>
<dbReference type="PRINTS" id="PR00080">
    <property type="entry name" value="SDRFAMILY"/>
</dbReference>
<dbReference type="InterPro" id="IPR020904">
    <property type="entry name" value="Sc_DH/Rdtase_CS"/>
</dbReference>
<dbReference type="SUPFAM" id="SSF51735">
    <property type="entry name" value="NAD(P)-binding Rossmann-fold domains"/>
    <property type="match status" value="1"/>
</dbReference>
<keyword evidence="3" id="KW-1185">Reference proteome</keyword>
<protein>
    <submittedName>
        <fullName evidence="2">2,4-dienoyl-CoA reductase, mitochondrial</fullName>
    </submittedName>
</protein>
<proteinExistence type="predicted"/>
<dbReference type="PRINTS" id="PR00081">
    <property type="entry name" value="GDHRDH"/>
</dbReference>
<evidence type="ECO:0000313" key="3">
    <source>
        <dbReference type="Proteomes" id="UP000660262"/>
    </source>
</evidence>
<sequence>MSAAAASSGSRWNLTNRNIVVTGASKGIGLATSQVAASLGANVILVARSSDDLAAAIASLPPDSQSRCTPCACDLSTDDGRAVLVSQAQATFGGILHGVVNNAGTNVRKTILEQTDDEYSAIVSLNQHAIYRLCQLLQPMLARGSAARGNPELFGASVVNVGSAAGVGSTGSGAAYGMTKAAIAHLSKILACEWAQHRIRVNCVAPWVTLTPLLEAALEKNPNSLEKAEARTPMRRAAKPEEIADAVVFLLMDASSYVTGQVLSVDGGLSANHVAGPTVEP</sequence>
<reference evidence="2" key="1">
    <citation type="submission" date="2020-10" db="EMBL/GenBank/DDBJ databases">
        <title>Unveiling of a novel bifunctional photoreceptor, Dualchrome1, isolated from a cosmopolitan green alga.</title>
        <authorList>
            <person name="Suzuki S."/>
            <person name="Kawachi M."/>
        </authorList>
    </citation>
    <scope>NUCLEOTIDE SEQUENCE</scope>
    <source>
        <strain evidence="2">NIES 2893</strain>
    </source>
</reference>
<dbReference type="EMBL" id="BNJQ01000018">
    <property type="protein sequence ID" value="GHP07930.1"/>
    <property type="molecule type" value="Genomic_DNA"/>
</dbReference>
<dbReference type="InterPro" id="IPR045000">
    <property type="entry name" value="TR"/>
</dbReference>
<evidence type="ECO:0000256" key="1">
    <source>
        <dbReference type="ARBA" id="ARBA00023002"/>
    </source>
</evidence>
<dbReference type="AlphaFoldDB" id="A0A830HQ80"/>
<dbReference type="InterPro" id="IPR002347">
    <property type="entry name" value="SDR_fam"/>
</dbReference>
<keyword evidence="1" id="KW-0560">Oxidoreductase</keyword>